<evidence type="ECO:0000313" key="2">
    <source>
        <dbReference type="Proteomes" id="UP001519654"/>
    </source>
</evidence>
<comment type="caution">
    <text evidence="1">The sequence shown here is derived from an EMBL/GenBank/DDBJ whole genome shotgun (WGS) entry which is preliminary data.</text>
</comment>
<dbReference type="Proteomes" id="UP001519654">
    <property type="component" value="Unassembled WGS sequence"/>
</dbReference>
<dbReference type="RefSeq" id="WP_215790339.1">
    <property type="nucleotide sequence ID" value="NZ_JAHKKG010000007.1"/>
</dbReference>
<protein>
    <submittedName>
        <fullName evidence="1">Uncharacterized protein</fullName>
    </submittedName>
</protein>
<organism evidence="1 2">
    <name type="scientific">Paractinoplanes bogorensis</name>
    <dbReference type="NCBI Taxonomy" id="1610840"/>
    <lineage>
        <taxon>Bacteria</taxon>
        <taxon>Bacillati</taxon>
        <taxon>Actinomycetota</taxon>
        <taxon>Actinomycetes</taxon>
        <taxon>Micromonosporales</taxon>
        <taxon>Micromonosporaceae</taxon>
        <taxon>Paractinoplanes</taxon>
    </lineage>
</organism>
<reference evidence="1 2" key="1">
    <citation type="submission" date="2021-06" db="EMBL/GenBank/DDBJ databases">
        <title>Actinoplanes lichenicola sp. nov., and Actinoplanes ovalisporus sp. nov., isolated from lichen in Thailand.</title>
        <authorList>
            <person name="Saeng-In P."/>
            <person name="Kanchanasin P."/>
            <person name="Yuki M."/>
            <person name="Kudo T."/>
            <person name="Ohkuma M."/>
            <person name="Phongsopitanun W."/>
            <person name="Tanasupawat S."/>
        </authorList>
    </citation>
    <scope>NUCLEOTIDE SEQUENCE [LARGE SCALE GENOMIC DNA]</scope>
    <source>
        <strain evidence="1 2">NBRC 110975</strain>
    </source>
</reference>
<dbReference type="EMBL" id="JAHKKG010000007">
    <property type="protein sequence ID" value="MBU2666630.1"/>
    <property type="molecule type" value="Genomic_DNA"/>
</dbReference>
<proteinExistence type="predicted"/>
<accession>A0ABS5YWZ7</accession>
<evidence type="ECO:0000313" key="1">
    <source>
        <dbReference type="EMBL" id="MBU2666630.1"/>
    </source>
</evidence>
<keyword evidence="2" id="KW-1185">Reference proteome</keyword>
<gene>
    <name evidence="1" type="ORF">KOI35_24275</name>
</gene>
<name>A0ABS5YWZ7_9ACTN</name>
<sequence length="128" mass="12887">MSSTIAIGAGLSMRTPVPVAPSDGQAVDSRAATFTGDGIAVVVDEGPFATSLDRGRREARTIAGQPAQLVSWTDPDGAQTAGVVLRMPSGDTATITVRADAVLGPDAAVRAIESLSSSPPPPPHGQTI</sequence>